<sequence length="77" mass="8169">MSFAPVTVNVLGLKINAIDHSAVLNMGASQHIDLFVSYKRSQGIGEQNGDFSPIILALSGVSDCDLIDSPAAKYSFL</sequence>
<keyword evidence="2" id="KW-1185">Reference proteome</keyword>
<dbReference type="AlphaFoldDB" id="A0A3G3JXC7"/>
<name>A0A3G3JXC7_9BACL</name>
<dbReference type="EMBL" id="CP033433">
    <property type="protein sequence ID" value="AYQ72864.1"/>
    <property type="molecule type" value="Genomic_DNA"/>
</dbReference>
<accession>A0A3G3JXC7</accession>
<evidence type="ECO:0000313" key="2">
    <source>
        <dbReference type="Proteomes" id="UP000269097"/>
    </source>
</evidence>
<dbReference type="KEGG" id="coh:EAV92_09990"/>
<proteinExistence type="predicted"/>
<dbReference type="Proteomes" id="UP000269097">
    <property type="component" value="Chromosome"/>
</dbReference>
<organism evidence="1 2">
    <name type="scientific">Cohnella candidum</name>
    <dbReference type="NCBI Taxonomy" id="2674991"/>
    <lineage>
        <taxon>Bacteria</taxon>
        <taxon>Bacillati</taxon>
        <taxon>Bacillota</taxon>
        <taxon>Bacilli</taxon>
        <taxon>Bacillales</taxon>
        <taxon>Paenibacillaceae</taxon>
        <taxon>Cohnella</taxon>
    </lineage>
</organism>
<dbReference type="RefSeq" id="WP_123040946.1">
    <property type="nucleotide sequence ID" value="NZ_CP033433.1"/>
</dbReference>
<evidence type="ECO:0000313" key="1">
    <source>
        <dbReference type="EMBL" id="AYQ72864.1"/>
    </source>
</evidence>
<gene>
    <name evidence="1" type="ORF">EAV92_09990</name>
</gene>
<reference evidence="1 2" key="1">
    <citation type="submission" date="2018-10" db="EMBL/GenBank/DDBJ databases">
        <title>Genome Sequence of Cohnella sp.</title>
        <authorList>
            <person name="Srinivasan S."/>
            <person name="Kim M.K."/>
        </authorList>
    </citation>
    <scope>NUCLEOTIDE SEQUENCE [LARGE SCALE GENOMIC DNA]</scope>
    <source>
        <strain evidence="1 2">18JY8-7</strain>
    </source>
</reference>
<protein>
    <submittedName>
        <fullName evidence="1">Uncharacterized protein</fullName>
    </submittedName>
</protein>